<evidence type="ECO:0000256" key="1">
    <source>
        <dbReference type="SAM" id="MobiDB-lite"/>
    </source>
</evidence>
<dbReference type="AlphaFoldDB" id="A0A5A8EMC3"/>
<feature type="compositionally biased region" description="Low complexity" evidence="1">
    <location>
        <begin position="385"/>
        <end position="397"/>
    </location>
</feature>
<sequence length="430" mass="47001">MFQLVMTFSAPRQEGKLRYDEFVWTIHNLCVASDAELVQMAFAHLAMGEFDGEPCIALERFERDFPDFMKEDATPDDAALRRNVMGLRERRRAQLSYSQYSGYGCFMVLEDFVRVCKDEPAMLTSLREAREFFQRRTFGVRFWRRRAKALTKAIVRGTTVLGYHTPLPELAHSATTRARLRRTPRKQAKPLADAAENDPQATLPDAARLHPAVMARLPRLRPLVEAQSQLRDEAHALRRSRHQVAVLPADAPLVEQLRVLKRVLPAGMLQQRKERAEAERLESQPRRGKPTSSVGPVLLTPVQRRQRPRPESHAGAAAAAAGAAIGGDDGNAAASAGPAPNRRWGGGGVGSSGDVAAAPMVLDSAGSSPGGFSVSPAPTWAMQASSTGRPGSPGSPGAVAQDLPVRARRGRQRSPDRRAASPASTRHPLR</sequence>
<organism evidence="2 3">
    <name type="scientific">Cafeteria roenbergensis</name>
    <name type="common">Marine flagellate</name>
    <dbReference type="NCBI Taxonomy" id="33653"/>
    <lineage>
        <taxon>Eukaryota</taxon>
        <taxon>Sar</taxon>
        <taxon>Stramenopiles</taxon>
        <taxon>Bigyra</taxon>
        <taxon>Opalozoa</taxon>
        <taxon>Bicosoecida</taxon>
        <taxon>Cafeteriaceae</taxon>
        <taxon>Cafeteria</taxon>
    </lineage>
</organism>
<feature type="compositionally biased region" description="Basic residues" evidence="1">
    <location>
        <begin position="178"/>
        <end position="188"/>
    </location>
</feature>
<feature type="compositionally biased region" description="Basic and acidic residues" evidence="1">
    <location>
        <begin position="271"/>
        <end position="285"/>
    </location>
</feature>
<accession>A0A5A8EMC3</accession>
<feature type="region of interest" description="Disordered" evidence="1">
    <location>
        <begin position="176"/>
        <end position="199"/>
    </location>
</feature>
<evidence type="ECO:0000313" key="2">
    <source>
        <dbReference type="EMBL" id="KAA0178218.1"/>
    </source>
</evidence>
<dbReference type="Proteomes" id="UP000322899">
    <property type="component" value="Unassembled WGS sequence"/>
</dbReference>
<gene>
    <name evidence="2" type="ORF">FNF27_00072</name>
</gene>
<feature type="compositionally biased region" description="Low complexity" evidence="1">
    <location>
        <begin position="330"/>
        <end position="341"/>
    </location>
</feature>
<feature type="region of interest" description="Disordered" evidence="1">
    <location>
        <begin position="271"/>
        <end position="430"/>
    </location>
</feature>
<reference evidence="2 3" key="1">
    <citation type="submission" date="2019-07" db="EMBL/GenBank/DDBJ databases">
        <title>Genomes of Cafeteria roenbergensis.</title>
        <authorList>
            <person name="Fischer M.G."/>
            <person name="Hackl T."/>
            <person name="Roman M."/>
        </authorList>
    </citation>
    <scope>NUCLEOTIDE SEQUENCE [LARGE SCALE GENOMIC DNA]</scope>
    <source>
        <strain evidence="2 3">E4-10P</strain>
    </source>
</reference>
<name>A0A5A8EMC3_CAFRO</name>
<dbReference type="EMBL" id="VLTO01000001">
    <property type="protein sequence ID" value="KAA0178218.1"/>
    <property type="molecule type" value="Genomic_DNA"/>
</dbReference>
<proteinExistence type="predicted"/>
<comment type="caution">
    <text evidence="2">The sequence shown here is derived from an EMBL/GenBank/DDBJ whole genome shotgun (WGS) entry which is preliminary data.</text>
</comment>
<protein>
    <submittedName>
        <fullName evidence="2">Uncharacterized protein</fullName>
    </submittedName>
</protein>
<feature type="compositionally biased region" description="Low complexity" evidence="1">
    <location>
        <begin position="314"/>
        <end position="323"/>
    </location>
</feature>
<evidence type="ECO:0000313" key="3">
    <source>
        <dbReference type="Proteomes" id="UP000322899"/>
    </source>
</evidence>